<dbReference type="EMBL" id="QBKI01000002">
    <property type="protein sequence ID" value="PTX21320.1"/>
    <property type="molecule type" value="Genomic_DNA"/>
</dbReference>
<evidence type="ECO:0000313" key="2">
    <source>
        <dbReference type="Proteomes" id="UP000244225"/>
    </source>
</evidence>
<comment type="caution">
    <text evidence="1">The sequence shown here is derived from an EMBL/GenBank/DDBJ whole genome shotgun (WGS) entry which is preliminary data.</text>
</comment>
<keyword evidence="2" id="KW-1185">Reference proteome</keyword>
<dbReference type="InterPro" id="IPR021866">
    <property type="entry name" value="SpoIIAA-like"/>
</dbReference>
<evidence type="ECO:0000313" key="1">
    <source>
        <dbReference type="EMBL" id="PTX21320.1"/>
    </source>
</evidence>
<dbReference type="AlphaFoldDB" id="A0A2T5YPT4"/>
<accession>A0A2T5YPT4</accession>
<gene>
    <name evidence="1" type="ORF">C8N40_102296</name>
</gene>
<dbReference type="OrthoDB" id="852611at2"/>
<organism evidence="1 2">
    <name type="scientific">Pontibacter mucosus</name>
    <dbReference type="NCBI Taxonomy" id="1649266"/>
    <lineage>
        <taxon>Bacteria</taxon>
        <taxon>Pseudomonadati</taxon>
        <taxon>Bacteroidota</taxon>
        <taxon>Cytophagia</taxon>
        <taxon>Cytophagales</taxon>
        <taxon>Hymenobacteraceae</taxon>
        <taxon>Pontibacter</taxon>
    </lineage>
</organism>
<reference evidence="1 2" key="1">
    <citation type="submission" date="2018-04" db="EMBL/GenBank/DDBJ databases">
        <title>Genomic Encyclopedia of Archaeal and Bacterial Type Strains, Phase II (KMG-II): from individual species to whole genera.</title>
        <authorList>
            <person name="Goeker M."/>
        </authorList>
    </citation>
    <scope>NUCLEOTIDE SEQUENCE [LARGE SCALE GENOMIC DNA]</scope>
    <source>
        <strain evidence="1 2">DSM 100162</strain>
    </source>
</reference>
<sequence length="139" mass="16126">MPLPKIVLLNTPSFYIYTEAEHHLIVLQAEGTVSSETYRKGLQLATETAINQRLLYWLVDNQKSGIISIEDQIWANEVIAPRLATESSLRKMAFLEPADTFSRLILENMMDKARDIIPFEMQFFEKEEDALEWFKDEVS</sequence>
<proteinExistence type="predicted"/>
<dbReference type="Gene3D" id="3.40.50.10600">
    <property type="entry name" value="SpoIIaa-like domains"/>
    <property type="match status" value="1"/>
</dbReference>
<protein>
    <submittedName>
        <fullName evidence="1">SpoIIAA-like protein</fullName>
    </submittedName>
</protein>
<name>A0A2T5YPT4_9BACT</name>
<dbReference type="Pfam" id="PF11964">
    <property type="entry name" value="SpoIIAA-like"/>
    <property type="match status" value="1"/>
</dbReference>
<dbReference type="Proteomes" id="UP000244225">
    <property type="component" value="Unassembled WGS sequence"/>
</dbReference>
<dbReference type="InterPro" id="IPR038396">
    <property type="entry name" value="SpoIIAA-like_sf"/>
</dbReference>